<dbReference type="InterPro" id="IPR026961">
    <property type="entry name" value="PGG_dom"/>
</dbReference>
<feature type="repeat" description="ANK" evidence="1">
    <location>
        <begin position="166"/>
        <end position="187"/>
    </location>
</feature>
<proteinExistence type="predicted"/>
<keyword evidence="2" id="KW-0812">Transmembrane</keyword>
<dbReference type="InterPro" id="IPR036770">
    <property type="entry name" value="Ankyrin_rpt-contain_sf"/>
</dbReference>
<dbReference type="Gene3D" id="1.25.40.20">
    <property type="entry name" value="Ankyrin repeat-containing domain"/>
    <property type="match status" value="3"/>
</dbReference>
<feature type="transmembrane region" description="Helical" evidence="2">
    <location>
        <begin position="552"/>
        <end position="570"/>
    </location>
</feature>
<evidence type="ECO:0000313" key="4">
    <source>
        <dbReference type="Proteomes" id="UP000818029"/>
    </source>
</evidence>
<feature type="transmembrane region" description="Helical" evidence="2">
    <location>
        <begin position="576"/>
        <end position="594"/>
    </location>
</feature>
<keyword evidence="2" id="KW-1133">Transmembrane helix</keyword>
<dbReference type="InterPro" id="IPR002110">
    <property type="entry name" value="Ankyrin_rpt"/>
</dbReference>
<dbReference type="SUPFAM" id="SSF48403">
    <property type="entry name" value="Ankyrin repeat"/>
    <property type="match status" value="1"/>
</dbReference>
<dbReference type="GeneID" id="107930707"/>
<dbReference type="PANTHER" id="PTHR24128:SF46">
    <property type="entry name" value="ALPHA-LATROTOXIN-LHE1A-LIKE ISOFORM X1"/>
    <property type="match status" value="1"/>
</dbReference>
<feature type="repeat" description="ANK" evidence="1">
    <location>
        <begin position="235"/>
        <end position="256"/>
    </location>
</feature>
<dbReference type="RefSeq" id="XP_040959495.1">
    <property type="nucleotide sequence ID" value="XM_041103561.1"/>
</dbReference>
<feature type="domain" description="PGG" evidence="3">
    <location>
        <begin position="368"/>
        <end position="462"/>
    </location>
</feature>
<gene>
    <name evidence="5" type="primary">LOC107930707</name>
</gene>
<evidence type="ECO:0000256" key="1">
    <source>
        <dbReference type="PROSITE-ProRule" id="PRU00023"/>
    </source>
</evidence>
<dbReference type="PROSITE" id="PS50088">
    <property type="entry name" value="ANK_REPEAT"/>
    <property type="match status" value="3"/>
</dbReference>
<dbReference type="SMART" id="SM00248">
    <property type="entry name" value="ANK"/>
    <property type="match status" value="7"/>
</dbReference>
<protein>
    <submittedName>
        <fullName evidence="5">Ankyrin repeat-containing protein ITN1</fullName>
    </submittedName>
</protein>
<dbReference type="Pfam" id="PF12796">
    <property type="entry name" value="Ank_2"/>
    <property type="match status" value="3"/>
</dbReference>
<dbReference type="PANTHER" id="PTHR24128">
    <property type="entry name" value="HOMEOBOX PROTEIN WARIAI"/>
    <property type="match status" value="1"/>
</dbReference>
<keyword evidence="4" id="KW-1185">Reference proteome</keyword>
<feature type="transmembrane region" description="Helical" evidence="2">
    <location>
        <begin position="507"/>
        <end position="524"/>
    </location>
</feature>
<feature type="transmembrane region" description="Helical" evidence="2">
    <location>
        <begin position="479"/>
        <end position="500"/>
    </location>
</feature>
<feature type="transmembrane region" description="Helical" evidence="2">
    <location>
        <begin position="424"/>
        <end position="444"/>
    </location>
</feature>
<reference evidence="4" key="1">
    <citation type="journal article" date="2020" name="Nat. Genet.">
        <title>Genomic diversifications of five Gossypium allopolyploid species and their impact on cotton improvement.</title>
        <authorList>
            <person name="Chen Z.J."/>
            <person name="Sreedasyam A."/>
            <person name="Ando A."/>
            <person name="Song Q."/>
            <person name="De Santiago L.M."/>
            <person name="Hulse-Kemp A.M."/>
            <person name="Ding M."/>
            <person name="Ye W."/>
            <person name="Kirkbride R.C."/>
            <person name="Jenkins J."/>
            <person name="Plott C."/>
            <person name="Lovell J."/>
            <person name="Lin Y.M."/>
            <person name="Vaughn R."/>
            <person name="Liu B."/>
            <person name="Simpson S."/>
            <person name="Scheffler B.E."/>
            <person name="Wen L."/>
            <person name="Saski C.A."/>
            <person name="Grover C.E."/>
            <person name="Hu G."/>
            <person name="Conover J.L."/>
            <person name="Carlson J.W."/>
            <person name="Shu S."/>
            <person name="Boston L.B."/>
            <person name="Williams M."/>
            <person name="Peterson D.G."/>
            <person name="McGee K."/>
            <person name="Jones D.C."/>
            <person name="Wendel J.F."/>
            <person name="Stelly D.M."/>
            <person name="Grimwood J."/>
            <person name="Schmutz J."/>
        </authorList>
    </citation>
    <scope>NUCLEOTIDE SEQUENCE [LARGE SCALE GENOMIC DNA]</scope>
    <source>
        <strain evidence="4">cv. TM-1</strain>
    </source>
</reference>
<dbReference type="PROSITE" id="PS50297">
    <property type="entry name" value="ANK_REP_REGION"/>
    <property type="match status" value="3"/>
</dbReference>
<keyword evidence="2" id="KW-0472">Membrane</keyword>
<organism evidence="4 5">
    <name type="scientific">Gossypium hirsutum</name>
    <name type="common">Upland cotton</name>
    <name type="synonym">Gossypium mexicanum</name>
    <dbReference type="NCBI Taxonomy" id="3635"/>
    <lineage>
        <taxon>Eukaryota</taxon>
        <taxon>Viridiplantae</taxon>
        <taxon>Streptophyta</taxon>
        <taxon>Embryophyta</taxon>
        <taxon>Tracheophyta</taxon>
        <taxon>Spermatophyta</taxon>
        <taxon>Magnoliopsida</taxon>
        <taxon>eudicotyledons</taxon>
        <taxon>Gunneridae</taxon>
        <taxon>Pentapetalae</taxon>
        <taxon>rosids</taxon>
        <taxon>malvids</taxon>
        <taxon>Malvales</taxon>
        <taxon>Malvaceae</taxon>
        <taxon>Malvoideae</taxon>
        <taxon>Gossypium</taxon>
    </lineage>
</organism>
<evidence type="ECO:0000313" key="5">
    <source>
        <dbReference type="RefSeq" id="XP_040959495.1"/>
    </source>
</evidence>
<sequence>MCTCIYFIRVKGKGGLTPLHHVVRTGDADLLFKFLEVCPKGIEDVPVFHISVKDKFEAFQVLVRWLIRSRHEAAQRWEKEPISWADMEGKTVLHVAAIRNRPRAARTGKLNGLYTVIQRNGNVLRHFDEVEFIETPLHIAAEEGCIEFAMEMMNLKPSFARKLNHQGLSPLHIAVRKGHKEMALRFLEIDTHLVRVRGKKGKTPLHYLCKVGNQLGLLDPFLEASPDCLQDVTIENRTALHIAIQNNRLDVLQLLIPTLKRKDYYWEVVNRKDKDGNTALHIAAIHNQPKMLKLLLNCKADKHATNQVGLTALSIAQQHNNRENIAILKGCFIPVVSNLQRKLEEQVVKYVTKASLLTFQNMDNISADDRNALLIILGLLLTATYQATLSPPGGVWQGENTSKSKGSYDAMVLGKSVMGQMDFLLFYIPTYLVFLVTLFLTLALLKTFPRGFRTALQVLLAFLAVSFDESISDIAPTNLTYVILNIFSGILFLLMVSMCIVCRVSKISVSIVGCWILPSILYLCLGRSEIGMGVGQGLLLFLILYDEFCKGTILIVCYCLFVSVCVVFSTSIDFKYVVALIVCWQFLSLGRLCIMQCTQFCNTRL</sequence>
<dbReference type="Pfam" id="PF13962">
    <property type="entry name" value="PGG"/>
    <property type="match status" value="1"/>
</dbReference>
<name>A0ABM3AXJ1_GOSHI</name>
<feature type="repeat" description="ANK" evidence="1">
    <location>
        <begin position="275"/>
        <end position="307"/>
    </location>
</feature>
<dbReference type="Proteomes" id="UP000818029">
    <property type="component" value="Chromosome D10"/>
</dbReference>
<keyword evidence="1" id="KW-0040">ANK repeat</keyword>
<reference evidence="5" key="2">
    <citation type="submission" date="2025-08" db="UniProtKB">
        <authorList>
            <consortium name="RefSeq"/>
        </authorList>
    </citation>
    <scope>IDENTIFICATION</scope>
</reference>
<evidence type="ECO:0000259" key="3">
    <source>
        <dbReference type="Pfam" id="PF13962"/>
    </source>
</evidence>
<accession>A0ABM3AXJ1</accession>
<evidence type="ECO:0000256" key="2">
    <source>
        <dbReference type="SAM" id="Phobius"/>
    </source>
</evidence>